<dbReference type="InterPro" id="IPR019734">
    <property type="entry name" value="TPR_rpt"/>
</dbReference>
<keyword evidence="1" id="KW-0802">TPR repeat</keyword>
<evidence type="ECO:0000313" key="3">
    <source>
        <dbReference type="Proteomes" id="UP000244090"/>
    </source>
</evidence>
<dbReference type="Proteomes" id="UP000244090">
    <property type="component" value="Unassembled WGS sequence"/>
</dbReference>
<dbReference type="Pfam" id="PF13174">
    <property type="entry name" value="TPR_6"/>
    <property type="match status" value="1"/>
</dbReference>
<evidence type="ECO:0000256" key="1">
    <source>
        <dbReference type="PROSITE-ProRule" id="PRU00339"/>
    </source>
</evidence>
<dbReference type="InterPro" id="IPR011990">
    <property type="entry name" value="TPR-like_helical_dom_sf"/>
</dbReference>
<keyword evidence="3" id="KW-1185">Reference proteome</keyword>
<protein>
    <submittedName>
        <fullName evidence="2">Tetratricopeptide repeat protein</fullName>
    </submittedName>
</protein>
<dbReference type="AlphaFoldDB" id="A0A2T6C651"/>
<feature type="repeat" description="TPR" evidence="1">
    <location>
        <begin position="41"/>
        <end position="74"/>
    </location>
</feature>
<dbReference type="EMBL" id="QBKT01000001">
    <property type="protein sequence ID" value="PTX63765.1"/>
    <property type="molecule type" value="Genomic_DNA"/>
</dbReference>
<sequence length="374" mass="43530">MLSVVCYKVGAQTSTLSVADSLYLVGNYSKAIQLYQQEKNNYTETQIAKAYKALGNTKKAIKSYENVLKVDSLNTLVLYDYGKLLFSAGKLEKSLQTFEKLEEKDTLNPNFHYHIGLVKEALERNDYLQSYETAFQLDAQHQKSIYKLIKSAIEHQEFDKAEDLIQKGLQNNEEDAKIIGFNAQLLYANKAYRKALLWFEKLINEKKATQYVYEKAAFSAYRTNKILKSISYYEAALKRDAGNYFYHSQLAKLYYQDGIIDKAEHHASQAIVGKMTDPSGDYYILGMVHFDRKEFRKAMKLFQMALDENPEYELAQLRLAQCADNYFADLDEKMKMYERFLEKFPEAKVEIKTIVNTRIRELKEEIHLKSEEKN</sequence>
<dbReference type="Gene3D" id="1.25.40.10">
    <property type="entry name" value="Tetratricopeptide repeat domain"/>
    <property type="match status" value="3"/>
</dbReference>
<organism evidence="2 3">
    <name type="scientific">Kordia periserrulae</name>
    <dbReference type="NCBI Taxonomy" id="701523"/>
    <lineage>
        <taxon>Bacteria</taxon>
        <taxon>Pseudomonadati</taxon>
        <taxon>Bacteroidota</taxon>
        <taxon>Flavobacteriia</taxon>
        <taxon>Flavobacteriales</taxon>
        <taxon>Flavobacteriaceae</taxon>
        <taxon>Kordia</taxon>
    </lineage>
</organism>
<dbReference type="SUPFAM" id="SSF48452">
    <property type="entry name" value="TPR-like"/>
    <property type="match status" value="2"/>
</dbReference>
<name>A0A2T6C651_9FLAO</name>
<dbReference type="PANTHER" id="PTHR12558:SF13">
    <property type="entry name" value="CELL DIVISION CYCLE PROTEIN 27 HOMOLOG"/>
    <property type="match status" value="1"/>
</dbReference>
<feature type="repeat" description="TPR" evidence="1">
    <location>
        <begin position="279"/>
        <end position="312"/>
    </location>
</feature>
<dbReference type="Pfam" id="PF13432">
    <property type="entry name" value="TPR_16"/>
    <property type="match status" value="1"/>
</dbReference>
<comment type="caution">
    <text evidence="2">The sequence shown here is derived from an EMBL/GenBank/DDBJ whole genome shotgun (WGS) entry which is preliminary data.</text>
</comment>
<evidence type="ECO:0000313" key="2">
    <source>
        <dbReference type="EMBL" id="PTX63765.1"/>
    </source>
</evidence>
<dbReference type="SMART" id="SM00028">
    <property type="entry name" value="TPR"/>
    <property type="match status" value="6"/>
</dbReference>
<gene>
    <name evidence="2" type="ORF">C8N46_101370</name>
</gene>
<reference evidence="2 3" key="1">
    <citation type="submission" date="2018-04" db="EMBL/GenBank/DDBJ databases">
        <title>Genomic Encyclopedia of Archaeal and Bacterial Type Strains, Phase II (KMG-II): from individual species to whole genera.</title>
        <authorList>
            <person name="Goeker M."/>
        </authorList>
    </citation>
    <scope>NUCLEOTIDE SEQUENCE [LARGE SCALE GENOMIC DNA]</scope>
    <source>
        <strain evidence="2 3">DSM 25731</strain>
    </source>
</reference>
<proteinExistence type="predicted"/>
<dbReference type="PROSITE" id="PS50005">
    <property type="entry name" value="TPR"/>
    <property type="match status" value="2"/>
</dbReference>
<accession>A0A2T6C651</accession>
<dbReference type="PANTHER" id="PTHR12558">
    <property type="entry name" value="CELL DIVISION CYCLE 16,23,27"/>
    <property type="match status" value="1"/>
</dbReference>